<dbReference type="GO" id="GO:0008360">
    <property type="term" value="P:regulation of cell shape"/>
    <property type="evidence" value="ECO:0007669"/>
    <property type="project" value="UniProtKB-KW"/>
</dbReference>
<comment type="similarity">
    <text evidence="1">Belongs to the MreC family.</text>
</comment>
<protein>
    <recommendedName>
        <fullName evidence="2">Cell shape-determining protein MreC</fullName>
    </recommendedName>
    <alternativeName>
        <fullName evidence="4">Cell shape protein MreC</fullName>
    </alternativeName>
</protein>
<evidence type="ECO:0000256" key="4">
    <source>
        <dbReference type="ARBA" id="ARBA00032089"/>
    </source>
</evidence>
<dbReference type="PANTHER" id="PTHR34138:SF1">
    <property type="entry name" value="CELL SHAPE-DETERMINING PROTEIN MREC"/>
    <property type="match status" value="1"/>
</dbReference>
<feature type="transmembrane region" description="Helical" evidence="5">
    <location>
        <begin position="18"/>
        <end position="37"/>
    </location>
</feature>
<keyword evidence="5" id="KW-0472">Membrane</keyword>
<dbReference type="GO" id="GO:0005886">
    <property type="term" value="C:plasma membrane"/>
    <property type="evidence" value="ECO:0007669"/>
    <property type="project" value="TreeGrafter"/>
</dbReference>
<evidence type="ECO:0000256" key="5">
    <source>
        <dbReference type="SAM" id="Phobius"/>
    </source>
</evidence>
<dbReference type="Proteomes" id="UP000178817">
    <property type="component" value="Unassembled WGS sequence"/>
</dbReference>
<sequence length="265" mass="29124">MKQTYLQNNDRRSIRKKIAIGAGILFVGILVILISPLRNSFTQLLHIAGPQMWETGENVGNAGSSFIGAFASKRTMVEENVLLREENSRLRAEVLDRNLLKEKNVTLEKILGREHREQRIVANVLAGPPRSSYDTLIIDVGDDHLIASGDRVVYAGSGVVGEVSEVYSHSSKVKLLSFPGQKISVLLGTSTMPIIAEGRGMGNFEAHVPRESLVHEGDEVITPDDLIIGIIGAVVRDDTLPYVRVLFLTPFNITEMKTVEVLKGI</sequence>
<dbReference type="AlphaFoldDB" id="A0A1G2SCS4"/>
<name>A0A1G2SCS4_9BACT</name>
<keyword evidence="5" id="KW-0812">Transmembrane</keyword>
<dbReference type="InterPro" id="IPR055342">
    <property type="entry name" value="MreC_beta-barrel_core"/>
</dbReference>
<dbReference type="PANTHER" id="PTHR34138">
    <property type="entry name" value="CELL SHAPE-DETERMINING PROTEIN MREC"/>
    <property type="match status" value="1"/>
</dbReference>
<proteinExistence type="inferred from homology"/>
<gene>
    <name evidence="7" type="ORF">A3B07_01545</name>
</gene>
<evidence type="ECO:0000259" key="6">
    <source>
        <dbReference type="Pfam" id="PF04085"/>
    </source>
</evidence>
<evidence type="ECO:0000313" key="8">
    <source>
        <dbReference type="Proteomes" id="UP000178817"/>
    </source>
</evidence>
<reference evidence="7 8" key="1">
    <citation type="journal article" date="2016" name="Nat. Commun.">
        <title>Thousands of microbial genomes shed light on interconnected biogeochemical processes in an aquifer system.</title>
        <authorList>
            <person name="Anantharaman K."/>
            <person name="Brown C.T."/>
            <person name="Hug L.A."/>
            <person name="Sharon I."/>
            <person name="Castelle C.J."/>
            <person name="Probst A.J."/>
            <person name="Thomas B.C."/>
            <person name="Singh A."/>
            <person name="Wilkins M.J."/>
            <person name="Karaoz U."/>
            <person name="Brodie E.L."/>
            <person name="Williams K.H."/>
            <person name="Hubbard S.S."/>
            <person name="Banfield J.F."/>
        </authorList>
    </citation>
    <scope>NUCLEOTIDE SEQUENCE [LARGE SCALE GENOMIC DNA]</scope>
</reference>
<evidence type="ECO:0000313" key="7">
    <source>
        <dbReference type="EMBL" id="OHA82598.1"/>
    </source>
</evidence>
<dbReference type="Gene3D" id="2.40.10.340">
    <property type="entry name" value="Rod shape-determining protein MreC, domain 1"/>
    <property type="match status" value="1"/>
</dbReference>
<dbReference type="STRING" id="1802726.A3B07_01545"/>
<organism evidence="7 8">
    <name type="scientific">Candidatus Yonathbacteria bacterium RIFCSPLOWO2_01_FULL_43_27</name>
    <dbReference type="NCBI Taxonomy" id="1802726"/>
    <lineage>
        <taxon>Bacteria</taxon>
        <taxon>Candidatus Yonathiibacteriota</taxon>
    </lineage>
</organism>
<evidence type="ECO:0000256" key="1">
    <source>
        <dbReference type="ARBA" id="ARBA00009369"/>
    </source>
</evidence>
<dbReference type="Pfam" id="PF04085">
    <property type="entry name" value="MreC"/>
    <property type="match status" value="1"/>
</dbReference>
<keyword evidence="5" id="KW-1133">Transmembrane helix</keyword>
<keyword evidence="3" id="KW-0133">Cell shape</keyword>
<feature type="domain" description="Rod shape-determining protein MreC beta-barrel core" evidence="6">
    <location>
        <begin position="125"/>
        <end position="261"/>
    </location>
</feature>
<evidence type="ECO:0000256" key="2">
    <source>
        <dbReference type="ARBA" id="ARBA00013855"/>
    </source>
</evidence>
<dbReference type="InterPro" id="IPR007221">
    <property type="entry name" value="MreC"/>
</dbReference>
<comment type="caution">
    <text evidence="7">The sequence shown here is derived from an EMBL/GenBank/DDBJ whole genome shotgun (WGS) entry which is preliminary data.</text>
</comment>
<dbReference type="Gene3D" id="2.40.10.350">
    <property type="entry name" value="Rod shape-determining protein MreC, domain 2"/>
    <property type="match status" value="1"/>
</dbReference>
<dbReference type="InterPro" id="IPR042175">
    <property type="entry name" value="Cell/Rod_MreC_2"/>
</dbReference>
<accession>A0A1G2SCS4</accession>
<evidence type="ECO:0000256" key="3">
    <source>
        <dbReference type="ARBA" id="ARBA00022960"/>
    </source>
</evidence>
<dbReference type="InterPro" id="IPR042177">
    <property type="entry name" value="Cell/Rod_1"/>
</dbReference>
<dbReference type="EMBL" id="MHUV01000005">
    <property type="protein sequence ID" value="OHA82598.1"/>
    <property type="molecule type" value="Genomic_DNA"/>
</dbReference>